<dbReference type="InterPro" id="IPR021078">
    <property type="entry name" value="Membrane-integrating_Mistic"/>
</dbReference>
<evidence type="ECO:0000313" key="2">
    <source>
        <dbReference type="Proteomes" id="UP001597451"/>
    </source>
</evidence>
<comment type="caution">
    <text evidence="1">The sequence shown here is derived from an EMBL/GenBank/DDBJ whole genome shotgun (WGS) entry which is preliminary data.</text>
</comment>
<dbReference type="Pfam" id="PF11458">
    <property type="entry name" value="Mistic"/>
    <property type="match status" value="1"/>
</dbReference>
<sequence length="82" mass="9599">MKANEKDYQKYSDAIDRIQEGNEAMIELFNELEKDNPVISFNEEIMKSINKAKEKYGDEIIEQRINNVVAEMLSWLELTDPS</sequence>
<proteinExistence type="predicted"/>
<reference evidence="2" key="1">
    <citation type="journal article" date="2019" name="Int. J. Syst. Evol. Microbiol.">
        <title>The Global Catalogue of Microorganisms (GCM) 10K type strain sequencing project: providing services to taxonomists for standard genome sequencing and annotation.</title>
        <authorList>
            <consortium name="The Broad Institute Genomics Platform"/>
            <consortium name="The Broad Institute Genome Sequencing Center for Infectious Disease"/>
            <person name="Wu L."/>
            <person name="Ma J."/>
        </authorList>
    </citation>
    <scope>NUCLEOTIDE SEQUENCE [LARGE SCALE GENOMIC DNA]</scope>
    <source>
        <strain evidence="2">TISTR 1858</strain>
    </source>
</reference>
<gene>
    <name evidence="1" type="ORF">ACFSUN_16920</name>
</gene>
<evidence type="ECO:0000313" key="1">
    <source>
        <dbReference type="EMBL" id="MFD2630462.1"/>
    </source>
</evidence>
<dbReference type="Proteomes" id="UP001597451">
    <property type="component" value="Unassembled WGS sequence"/>
</dbReference>
<name>A0ABW5Q466_9BACI</name>
<dbReference type="InterPro" id="IPR038193">
    <property type="entry name" value="Mistic_sf"/>
</dbReference>
<dbReference type="RefSeq" id="WP_379563740.1">
    <property type="nucleotide sequence ID" value="NZ_JBHUMX010000042.1"/>
</dbReference>
<organism evidence="1 2">
    <name type="scientific">Oceanobacillus kapialis</name>
    <dbReference type="NCBI Taxonomy" id="481353"/>
    <lineage>
        <taxon>Bacteria</taxon>
        <taxon>Bacillati</taxon>
        <taxon>Bacillota</taxon>
        <taxon>Bacilli</taxon>
        <taxon>Bacillales</taxon>
        <taxon>Bacillaceae</taxon>
        <taxon>Oceanobacillus</taxon>
    </lineage>
</organism>
<accession>A0ABW5Q466</accession>
<dbReference type="Gene3D" id="1.10.220.90">
    <property type="entry name" value="Mistic"/>
    <property type="match status" value="1"/>
</dbReference>
<dbReference type="EMBL" id="JBHUMX010000042">
    <property type="protein sequence ID" value="MFD2630462.1"/>
    <property type="molecule type" value="Genomic_DNA"/>
</dbReference>
<keyword evidence="2" id="KW-1185">Reference proteome</keyword>
<protein>
    <submittedName>
        <fullName evidence="1">Atypical membrane-integrating protein (Mistic protein)</fullName>
    </submittedName>
</protein>